<protein>
    <submittedName>
        <fullName evidence="2">Uncharacterized protein</fullName>
    </submittedName>
</protein>
<evidence type="ECO:0000313" key="2">
    <source>
        <dbReference type="EMBL" id="NVN53723.1"/>
    </source>
</evidence>
<evidence type="ECO:0000256" key="1">
    <source>
        <dbReference type="SAM" id="MobiDB-lite"/>
    </source>
</evidence>
<dbReference type="PANTHER" id="PTHR14139:SF2">
    <property type="entry name" value="CALSYNTENIN-1"/>
    <property type="match status" value="1"/>
</dbReference>
<dbReference type="GO" id="GO:0005975">
    <property type="term" value="P:carbohydrate metabolic process"/>
    <property type="evidence" value="ECO:0007669"/>
    <property type="project" value="UniProtKB-ARBA"/>
</dbReference>
<dbReference type="PANTHER" id="PTHR14139">
    <property type="entry name" value="CALSYNTENIN"/>
    <property type="match status" value="1"/>
</dbReference>
<reference evidence="2 3" key="1">
    <citation type="submission" date="2020-05" db="EMBL/GenBank/DDBJ databases">
        <title>Draft genome sequence of Mycobacterium hippocampi DL, isolated from European seabass, Dicentrarchus labrax, reared in fish farms.</title>
        <authorList>
            <person name="Stathopoulou P."/>
            <person name="Asimakis E."/>
            <person name="Tzokas K."/>
            <person name="Batargias C."/>
            <person name="Tsiamis G."/>
        </authorList>
    </citation>
    <scope>NUCLEOTIDE SEQUENCE [LARGE SCALE GENOMIC DNA]</scope>
    <source>
        <strain evidence="2 3">DL</strain>
    </source>
</reference>
<keyword evidence="3" id="KW-1185">Reference proteome</keyword>
<dbReference type="InterPro" id="IPR013783">
    <property type="entry name" value="Ig-like_fold"/>
</dbReference>
<dbReference type="Gene3D" id="2.60.40.10">
    <property type="entry name" value="Immunoglobulins"/>
    <property type="match status" value="1"/>
</dbReference>
<comment type="caution">
    <text evidence="2">The sequence shown here is derived from an EMBL/GenBank/DDBJ whole genome shotgun (WGS) entry which is preliminary data.</text>
</comment>
<dbReference type="Pfam" id="PF17963">
    <property type="entry name" value="Big_9"/>
    <property type="match status" value="1"/>
</dbReference>
<feature type="compositionally biased region" description="Acidic residues" evidence="1">
    <location>
        <begin position="110"/>
        <end position="169"/>
    </location>
</feature>
<feature type="region of interest" description="Disordered" evidence="1">
    <location>
        <begin position="74"/>
        <end position="255"/>
    </location>
</feature>
<dbReference type="EMBL" id="JABFYL010000049">
    <property type="protein sequence ID" value="NVN53723.1"/>
    <property type="molecule type" value="Genomic_DNA"/>
</dbReference>
<organism evidence="2 3">
    <name type="scientific">Mycolicibacterium hippocampi</name>
    <dbReference type="NCBI Taxonomy" id="659824"/>
    <lineage>
        <taxon>Bacteria</taxon>
        <taxon>Bacillati</taxon>
        <taxon>Actinomycetota</taxon>
        <taxon>Actinomycetes</taxon>
        <taxon>Mycobacteriales</taxon>
        <taxon>Mycobacteriaceae</taxon>
        <taxon>Mycolicibacterium</taxon>
    </lineage>
</organism>
<name>A0A850PZ68_9MYCO</name>
<accession>A0A850PZ68</accession>
<evidence type="ECO:0000313" key="3">
    <source>
        <dbReference type="Proteomes" id="UP000570517"/>
    </source>
</evidence>
<dbReference type="Proteomes" id="UP000570517">
    <property type="component" value="Unassembled WGS sequence"/>
</dbReference>
<dbReference type="RefSeq" id="WP_178361910.1">
    <property type="nucleotide sequence ID" value="NZ_JABFYL010000049.1"/>
</dbReference>
<gene>
    <name evidence="2" type="ORF">HLY00_4074</name>
</gene>
<sequence>MCATPARHRAQRKDTPDCEREFWAARDLVESAGQGRSARHTRKVQSWYAPHIGRVGALAVSLGVGLAIANTAGVAYADTDSESVSSRTESDDDSPSAGPRKSSATAGSEPNEETSSDDESPDEDADDVAEDITEDITEDEEVPDGDAEVEDPGDEGQSPDEEVDSEEAVAPETEPPSGGVSDLPVDSDDAPQAPPLTEPTPTRDVDAIVGTDAESPVDSGDEASDLQIEGDAPTDDGRPQTEMVSLETSTTDDSVALAPAASPTEVGVENVNIVSAMVAGVISPFADPAAPAQVPWFDALMAWVRRQITHTFFNKSPVIGPITTSQIVTGQLLIDLSASDPNGDPLTYTIIQPENGLVIRDPITGTFIYTPTTIVTEPVTDTFQVIVSDDSEHLKGIAGLIQGVFHCVFRAIGLAEPDKVTVTIPVTIDPLVQLPPVVVTVGAPIYALGSDPVQLLSSVVITDVDSTNLSSATVTIATGAQDGDVLEYVAPESNPVVGEWDAETKTLTLTGPGTLAEYREALKAVSFFTTDAGIPRGVLIRVTDDTDVTSPVPGVATIAVIGFPPLVVVSPVALGSAGSPVTVSPVVVITDLDSEELDSATVTLTDPAAGDLFGWGDVPAGVTAGYAGGVLTFTGSASVAEYRDLLASVTLTSSSAGVKLVNFAVVDGDGNASVVPAATVVTVLGLAVEVPPLVIVSPAAAGTTGSPIAVSPIVVVTDLDSEELDSATVTLAGAGAGVDDVFGWGTLPTNVAATVNGGVLTFTGTASVAEYRDLLASVTLTSASAGLKLVSFAVVDGDGNASVVPAATVVTVVGLAVEVPPLVLVSPVAAGAAGSPVTVSPVVVITDLDSEELDSATVTLTDPGGGDSFGWGDVPAGVTAGLVGGVLTFTGTASRSDYQALLESVTLTSSTAGLKLVSFAVVDGDGNASVVPAATVVTVVGLAVEVPPLVIVSPVAAGAAGSPVTVSPIVVITDLDSTELDSATVTLTDPGAGDSFGWGTLPTNVAATVAGGVLTFTGTATRSEYQALLESVRLTSSTAGLKLVSFAVVDGDGNASVVPAATVVTVVGLAVEVPPLVIVSPAAAGAAGSPVTVSPIVVITDLDSEELDSATVTLADPGVGDSFGWGDVPAGVTAGYAGGVLTFTGSASVAEYRDLLASVTLTSSTAGLKLVSFAVVDGDGNASVVPAATVVTVVGLAVEVPPLVIVSPAAAGAAGSPVTVSPVVVITDLDSTELDSATVTLSSPGVGDSFGWGSLPTNVAATVTGGVLTFTGTASVSDYQALLESVTLTSSTAGLKSVSFAVTDADGNASVVPAATVVTVVGLAVEVPPLVIVSPAAAGSTGSPITVSPIVVITDLDSADIESATVTLGSAAAGDSFGWGDVPAGVTAGLVGGVLTFTGSASRSEYQALLESVTLTSSSAGLKVVSFAVVDGDGNASTVPAATVVTVVGLAVEVPPLVIVSPAAAGTTGSPVTVSPIVVITDLDSEELESATVTLTDPGAGDSFGWGTLPTSVAATVTGGVLTFTGSASVAEYRDLLASVTLTSSTAGLKVVSFAVVDGDGNASTVPAATVVTVVGLAVEVPPLVILSPAAAGVIGSPVTVSPVVVITDLDSEELASATVTLSSAGVGDSFGWGDVPAGVTAGLVGGVLTFTGTATRSEYQALLESVTLTSSTAGLKSVSFAVTDADGNASVVPAATVVTVVGLAVEVPPLVIVSPAAAGTTGSPIMVSPVVLITDLDSTELDSATVTLTDPGVGDSFGWGDVPAGVTAGYAGGVLTFTGSASVAEYRDLLASVTLTSSTAGLKSVSFAVTDADGSASVVPAATVVTVVGLAVEVPPLVIVSPAAAGAAGSPVAVSPVVVITDLDSTELDSATVTLSSSGVGDSFGWGSLPTNVVATVTGGVLTFTGTASVLDYQALLESVTLTSSSAGLKLVSFTVVDGDGNASTVLAATVVTVVGLAVEVPPLVIVSPAAAGVIGSPVTVSPVVVITDLDSEELASATVTLTDPGVGDSFGWGDVPAGVTAGLVGGVLTFTGTATRSEYQALLESVTLTSATAGLKSVTFAVVDGDGNASVVPAATVVTVVGLAIEVPPLVIVSPAAAGTTGSPITVSPVVLITDLDSEELDSATVTLADPGVGDSFGWGDVPAGVTAGLVGGVLTFTGTATRSDYQALLESVTLTSSTVGLKSVTFAVVDGDGNASVVPAATVVTVVGLAVEVPPLVIVSPAAAGATGSPVTVSPIVVITDLDSSQLDSATVTLSSPGVGDSFGWGTLPGTVAANVSGGVLTFTGTASVADYQALLESVTLTSATAGINSVTFTVIDGDGNTSVVPAVTAVTVVGVPGASVAPVLVATPIAAGTTGSPITVSPVVVITDLDSAELESATVTLSGAGIDDVFDWGSLPTNVAATVTGGVVSFTGTASVADYQALLGSVTLTSATAGIKSVTFAVIDGDGNTSVVPAVTAVTVVGVPGASVAPVLVATPIAAGTTGSPITVSPVVVITDLDSAELESATVTLSSPGVGDSFGWGTLPGTVAANVSGGVLTFTGTASVAEYRDLLASVTLTSATAGIKSVTFAVTDSDGNESVVPAITAVTVVGVPGASVAPVLVATPIAAGTTDSAITVSPIVVITDLDSANLQSATVTLSGAGIDDVFDWGTLPTNVAATVTGGVLSFTGNASVADYQALLESVTLTSATAGIKSVTFTVTDSDGNTSVVPTITAVTVVGVPGASVAPVLVATPIAAGTTGSPITVSPIVVITDLDSSQLDSATVTLSNPDVGDSFGWGTLPTNVAATVTGGVVSFTGSASVAEYRDLLASVTLTSATAGIKSVTFTVTDSEGNTSVVPAITAVTVVGVPGASVAPVLVATPIAAGTTGSAFTVSPIVVITDLDSSQLDSATVTLSSPGVGDSFGWGTLPDTVAASVSGGVVSFTGSASVADYRALLESVTLTSATAGLKSVTFAVTDSEGITSVVPAVTAVTVVGVPGASVAPVLVATPIAAGTTGSPITVSPIVVITDLDSSQLDSATVTLSSPGVGDSFGWGSLPTNVVATVTGGVVSFTGSASVADYQALLESVTLTSATAGLKSVTFTVTDGEGNTSVVPAVTAVTVVGVPGASVAPVLVATPIAAGTTGSPITVSPVVVITDLDSSQLDSATVTLSNPGVGDSFGWGTLPTNVTANVSGGVLSFTGTASVAEYRDLLASVTLTSATAGIKSVTFTVTDSDGNTSVAPAVTAVTVVGLPVSAAPIVLTSVVNVSYTAGTTGVAIDPGVIILDGDSTTMTGATVTIIDPQVGDTLVYGPLPTDVTADFDSGVLTFEGTASVSDYQQLLRSVTFSTNSSALATIKTISFTITDDQQGVSSPGLVTVTVLSLPILATPAVVTSVVNVAYTAGDSAIVVDPGLILLDADSTTMSGAVVAIVGGAAAGESLGYTPQAGINGSYNAGVLTFDGVASVAAYQQLLRSVTFSTDSNALATIKSISFVVTDDQDKVSAPALVAVTVVTLPLQIAPLVTTSVVNVSYTAGNSAITVDPLVSVLDLDSTSLEGATVEITGGFAAGDVLSFTAPTGITGAYNSADGVLTLEGTASIALYEQALRSVTLSTGSGAIASLKTVSFSVVDAEGTPSLLPANVVVTVVAAPVNLAPLVVTTALGPIYTAGNTAVDVNPLLTVLDLDSATLTGASVAITGNFASGDLLGFTAVAGISGSYDAATGILTFTGSGTPAQYQQLLRSVTFSTNGTAPAAVKTVTFTVTDPQGATSLPAAALVTVTANSAPILTAPLGGGLVLLGAQVLSSTAVILDDSSYLDRAVVTITNVQSGDSLTFTPTGSITGAYSAGVLTLTGLGTVLEYQTVIQSIRFSKSVLNLLGFRNITMVVRDAQGLISNTTSGTMTLVL</sequence>
<feature type="compositionally biased region" description="Polar residues" evidence="1">
    <location>
        <begin position="242"/>
        <end position="253"/>
    </location>
</feature>
<proteinExistence type="predicted"/>